<accession>A0ABS4ZHY7</accession>
<comment type="caution">
    <text evidence="4">The sequence shown here is derived from an EMBL/GenBank/DDBJ whole genome shotgun (WGS) entry which is preliminary data.</text>
</comment>
<feature type="region of interest" description="Disordered" evidence="1">
    <location>
        <begin position="1"/>
        <end position="68"/>
    </location>
</feature>
<feature type="compositionally biased region" description="Basic and acidic residues" evidence="1">
    <location>
        <begin position="1"/>
        <end position="24"/>
    </location>
</feature>
<keyword evidence="2" id="KW-1133">Transmembrane helix</keyword>
<reference evidence="4 5" key="1">
    <citation type="submission" date="2021-03" db="EMBL/GenBank/DDBJ databases">
        <title>Sequencing the genomes of 1000 actinobacteria strains.</title>
        <authorList>
            <person name="Klenk H.-P."/>
        </authorList>
    </citation>
    <scope>NUCLEOTIDE SEQUENCE [LARGE SCALE GENOMIC DNA]</scope>
    <source>
        <strain evidence="4 5">DSM 24221</strain>
    </source>
</reference>
<gene>
    <name evidence="4" type="ORF">JOF34_001254</name>
</gene>
<organism evidence="4 5">
    <name type="scientific">Microbacterium amylolyticum</name>
    <dbReference type="NCBI Taxonomy" id="936337"/>
    <lineage>
        <taxon>Bacteria</taxon>
        <taxon>Bacillati</taxon>
        <taxon>Actinomycetota</taxon>
        <taxon>Actinomycetes</taxon>
        <taxon>Micrococcales</taxon>
        <taxon>Microbacteriaceae</taxon>
        <taxon>Microbacterium</taxon>
    </lineage>
</organism>
<dbReference type="Proteomes" id="UP001519362">
    <property type="component" value="Unassembled WGS sequence"/>
</dbReference>
<proteinExistence type="predicted"/>
<feature type="transmembrane region" description="Helical" evidence="2">
    <location>
        <begin position="204"/>
        <end position="229"/>
    </location>
</feature>
<feature type="domain" description="Peptidase S11 D-alanyl-D-alanine carboxypeptidase A N-terminal" evidence="3">
    <location>
        <begin position="276"/>
        <end position="461"/>
    </location>
</feature>
<dbReference type="InterPro" id="IPR012338">
    <property type="entry name" value="Beta-lactam/transpept-like"/>
</dbReference>
<keyword evidence="2" id="KW-0812">Transmembrane</keyword>
<keyword evidence="5" id="KW-1185">Reference proteome</keyword>
<dbReference type="RefSeq" id="WP_165135829.1">
    <property type="nucleotide sequence ID" value="NZ_CP049253.1"/>
</dbReference>
<evidence type="ECO:0000256" key="1">
    <source>
        <dbReference type="SAM" id="MobiDB-lite"/>
    </source>
</evidence>
<dbReference type="Gene3D" id="3.40.710.10">
    <property type="entry name" value="DD-peptidase/beta-lactamase superfamily"/>
    <property type="match status" value="1"/>
</dbReference>
<name>A0ABS4ZHY7_9MICO</name>
<dbReference type="InterPro" id="IPR001967">
    <property type="entry name" value="Peptidase_S11_N"/>
</dbReference>
<protein>
    <submittedName>
        <fullName evidence="4">D-alanyl-D-alanine carboxypeptidase</fullName>
    </submittedName>
</protein>
<keyword evidence="4" id="KW-0121">Carboxypeptidase</keyword>
<feature type="region of interest" description="Disordered" evidence="1">
    <location>
        <begin position="114"/>
        <end position="153"/>
    </location>
</feature>
<dbReference type="EMBL" id="JAGIOL010000001">
    <property type="protein sequence ID" value="MBP2436668.1"/>
    <property type="molecule type" value="Genomic_DNA"/>
</dbReference>
<sequence length="616" mass="65803">MSSEQDPERPGGDERAMDEARSEDIPAPTSDESEFTDLFAMRPDTPPIATNAESEGFSDDAQPQTDSIRLIGEMFGGFRRKSPSSDKDLHILLGTATATLPQITGDRVVPQAEPADAVDTTQNDAPEDTVNQEPPAPSDSPEPAAGSTPPESPQALTIRTAYVPRSPDNQAERALAWLTAENVGTGQVPVISQVSDIVPRRRRWVGAIFAPILTAIVLAVAYVVAFAVWPLHNVGPDIASATLETPTGAPMSMPWPDQGYAAVAIEGIDGVVSSATEENPETPVPMASLTKVITALVLLERQPLAPGEDGPMYEFGWLDQQAANDLRWRNESALDVPVGGTLTYFQLLEGILMGSAGNYANKLVDQLWDYDRDAYGISVISWLERNGLENTVVVDATGISPDNRSTPSDMLRVSELALANPVIAEIVAQAETDIPGAGEVKNSHPLINETGIVGIKTGHLDTWESVSYNLTTAKDIDRGDDGVTRAYAAVMQQPNHDLQESISRDLLNAVVTGLEPIEALPGGTVVATVTAPWGAQTQVVTSQDAVLTLWNGEEATIDLGEFTVRVGDRADRSVGTATISGQLDETEVELRTTDAFTPPSIQWRLSHPLELLGIGG</sequence>
<evidence type="ECO:0000259" key="3">
    <source>
        <dbReference type="Pfam" id="PF00768"/>
    </source>
</evidence>
<dbReference type="Pfam" id="PF00768">
    <property type="entry name" value="Peptidase_S11"/>
    <property type="match status" value="1"/>
</dbReference>
<evidence type="ECO:0000313" key="5">
    <source>
        <dbReference type="Proteomes" id="UP001519362"/>
    </source>
</evidence>
<keyword evidence="4" id="KW-0378">Hydrolase</keyword>
<feature type="compositionally biased region" description="Polar residues" evidence="1">
    <location>
        <begin position="119"/>
        <end position="132"/>
    </location>
</feature>
<keyword evidence="2" id="KW-0472">Membrane</keyword>
<dbReference type="GO" id="GO:0004180">
    <property type="term" value="F:carboxypeptidase activity"/>
    <property type="evidence" value="ECO:0007669"/>
    <property type="project" value="UniProtKB-KW"/>
</dbReference>
<evidence type="ECO:0000256" key="2">
    <source>
        <dbReference type="SAM" id="Phobius"/>
    </source>
</evidence>
<evidence type="ECO:0000313" key="4">
    <source>
        <dbReference type="EMBL" id="MBP2436668.1"/>
    </source>
</evidence>
<dbReference type="SUPFAM" id="SSF56601">
    <property type="entry name" value="beta-lactamase/transpeptidase-like"/>
    <property type="match status" value="1"/>
</dbReference>
<keyword evidence="4" id="KW-0645">Protease</keyword>